<keyword evidence="2" id="KW-0238">DNA-binding</keyword>
<comment type="caution">
    <text evidence="5">The sequence shown here is derived from an EMBL/GenBank/DDBJ whole genome shotgun (WGS) entry which is preliminary data.</text>
</comment>
<evidence type="ECO:0000256" key="2">
    <source>
        <dbReference type="ARBA" id="ARBA00023125"/>
    </source>
</evidence>
<dbReference type="PANTHER" id="PTHR33164:SF57">
    <property type="entry name" value="MARR-FAMILY TRANSCRIPTIONAL REGULATOR"/>
    <property type="match status" value="1"/>
</dbReference>
<dbReference type="GO" id="GO:0003677">
    <property type="term" value="F:DNA binding"/>
    <property type="evidence" value="ECO:0007669"/>
    <property type="project" value="UniProtKB-KW"/>
</dbReference>
<dbReference type="InterPro" id="IPR023187">
    <property type="entry name" value="Tscrpt_reg_MarR-type_CS"/>
</dbReference>
<sequence length="173" mass="19058">MSHAAIVFQRLPVKVLHVNTEIGTRIEVGLRELLRRDTRERLYLSALDRHQDVLDAVRYPALAGIYWYGPINAAGLGRRLGLDRTVVSRYAAVLEKSGLVRREPDPSDKRASLLSVTDDGRAIMEDIRRHLATVITDSVSDWPEGLALAFAEGLERFASATGSAPVDPGMPGE</sequence>
<dbReference type="InterPro" id="IPR036390">
    <property type="entry name" value="WH_DNA-bd_sf"/>
</dbReference>
<evidence type="ECO:0000259" key="4">
    <source>
        <dbReference type="PROSITE" id="PS50995"/>
    </source>
</evidence>
<dbReference type="Pfam" id="PF01047">
    <property type="entry name" value="MarR"/>
    <property type="match status" value="1"/>
</dbReference>
<dbReference type="SMART" id="SM00347">
    <property type="entry name" value="HTH_MARR"/>
    <property type="match status" value="1"/>
</dbReference>
<name>A0A426Q271_9CORY</name>
<protein>
    <submittedName>
        <fullName evidence="5">MarR family transcriptional regulator</fullName>
    </submittedName>
</protein>
<dbReference type="EMBL" id="PQNQ01000052">
    <property type="protein sequence ID" value="RRQ01749.1"/>
    <property type="molecule type" value="Genomic_DNA"/>
</dbReference>
<evidence type="ECO:0000313" key="5">
    <source>
        <dbReference type="EMBL" id="RRQ01749.1"/>
    </source>
</evidence>
<gene>
    <name evidence="5" type="ORF">CXF42_10555</name>
</gene>
<dbReference type="PRINTS" id="PR00598">
    <property type="entry name" value="HTHMARR"/>
</dbReference>
<dbReference type="InterPro" id="IPR000835">
    <property type="entry name" value="HTH_MarR-typ"/>
</dbReference>
<evidence type="ECO:0000313" key="6">
    <source>
        <dbReference type="Proteomes" id="UP000278422"/>
    </source>
</evidence>
<dbReference type="AlphaFoldDB" id="A0A426Q271"/>
<dbReference type="Proteomes" id="UP000278422">
    <property type="component" value="Unassembled WGS sequence"/>
</dbReference>
<keyword evidence="3" id="KW-0804">Transcription</keyword>
<dbReference type="PROSITE" id="PS50995">
    <property type="entry name" value="HTH_MARR_2"/>
    <property type="match status" value="1"/>
</dbReference>
<keyword evidence="1" id="KW-0805">Transcription regulation</keyword>
<dbReference type="Gene3D" id="1.10.10.10">
    <property type="entry name" value="Winged helix-like DNA-binding domain superfamily/Winged helix DNA-binding domain"/>
    <property type="match status" value="1"/>
</dbReference>
<dbReference type="GO" id="GO:0006950">
    <property type="term" value="P:response to stress"/>
    <property type="evidence" value="ECO:0007669"/>
    <property type="project" value="TreeGrafter"/>
</dbReference>
<accession>A0A426Q271</accession>
<evidence type="ECO:0000256" key="1">
    <source>
        <dbReference type="ARBA" id="ARBA00023015"/>
    </source>
</evidence>
<dbReference type="InterPro" id="IPR039422">
    <property type="entry name" value="MarR/SlyA-like"/>
</dbReference>
<evidence type="ECO:0000256" key="3">
    <source>
        <dbReference type="ARBA" id="ARBA00023163"/>
    </source>
</evidence>
<reference evidence="5 6" key="1">
    <citation type="submission" date="2018-01" db="EMBL/GenBank/DDBJ databases">
        <title>Twenty Corynebacterium bovis Genomes.</title>
        <authorList>
            <person name="Gulvik C.A."/>
        </authorList>
    </citation>
    <scope>NUCLEOTIDE SEQUENCE [LARGE SCALE GENOMIC DNA]</scope>
    <source>
        <strain evidence="5 6">16-2004</strain>
    </source>
</reference>
<keyword evidence="6" id="KW-1185">Reference proteome</keyword>
<dbReference type="PANTHER" id="PTHR33164">
    <property type="entry name" value="TRANSCRIPTIONAL REGULATOR, MARR FAMILY"/>
    <property type="match status" value="1"/>
</dbReference>
<dbReference type="SUPFAM" id="SSF46785">
    <property type="entry name" value="Winged helix' DNA-binding domain"/>
    <property type="match status" value="1"/>
</dbReference>
<dbReference type="InterPro" id="IPR036388">
    <property type="entry name" value="WH-like_DNA-bd_sf"/>
</dbReference>
<organism evidence="5 6">
    <name type="scientific">Corynebacterium bovis</name>
    <dbReference type="NCBI Taxonomy" id="36808"/>
    <lineage>
        <taxon>Bacteria</taxon>
        <taxon>Bacillati</taxon>
        <taxon>Actinomycetota</taxon>
        <taxon>Actinomycetes</taxon>
        <taxon>Mycobacteriales</taxon>
        <taxon>Corynebacteriaceae</taxon>
        <taxon>Corynebacterium</taxon>
    </lineage>
</organism>
<dbReference type="GO" id="GO:0003700">
    <property type="term" value="F:DNA-binding transcription factor activity"/>
    <property type="evidence" value="ECO:0007669"/>
    <property type="project" value="InterPro"/>
</dbReference>
<dbReference type="PROSITE" id="PS01117">
    <property type="entry name" value="HTH_MARR_1"/>
    <property type="match status" value="1"/>
</dbReference>
<feature type="domain" description="HTH marR-type" evidence="4">
    <location>
        <begin position="27"/>
        <end position="159"/>
    </location>
</feature>
<proteinExistence type="predicted"/>